<dbReference type="Gene3D" id="3.40.50.300">
    <property type="entry name" value="P-loop containing nucleotide triphosphate hydrolases"/>
    <property type="match status" value="1"/>
</dbReference>
<keyword evidence="1" id="KW-0067">ATP-binding</keyword>
<dbReference type="InterPro" id="IPR039421">
    <property type="entry name" value="Type_1_exporter"/>
</dbReference>
<dbReference type="GO" id="GO:0015421">
    <property type="term" value="F:ABC-type oligopeptide transporter activity"/>
    <property type="evidence" value="ECO:0007669"/>
    <property type="project" value="TreeGrafter"/>
</dbReference>
<gene>
    <name evidence="1" type="primary">yheI_15</name>
    <name evidence="1" type="ORF">SDC9_172224</name>
</gene>
<reference evidence="1" key="1">
    <citation type="submission" date="2019-08" db="EMBL/GenBank/DDBJ databases">
        <authorList>
            <person name="Kucharzyk K."/>
            <person name="Murdoch R.W."/>
            <person name="Higgins S."/>
            <person name="Loffler F."/>
        </authorList>
    </citation>
    <scope>NUCLEOTIDE SEQUENCE</scope>
</reference>
<dbReference type="GO" id="GO:0016787">
    <property type="term" value="F:hydrolase activity"/>
    <property type="evidence" value="ECO:0007669"/>
    <property type="project" value="UniProtKB-KW"/>
</dbReference>
<dbReference type="EMBL" id="VSSQ01073794">
    <property type="protein sequence ID" value="MPN24820.1"/>
    <property type="molecule type" value="Genomic_DNA"/>
</dbReference>
<dbReference type="PANTHER" id="PTHR43394:SF1">
    <property type="entry name" value="ATP-BINDING CASSETTE SUB-FAMILY B MEMBER 10, MITOCHONDRIAL"/>
    <property type="match status" value="1"/>
</dbReference>
<keyword evidence="1" id="KW-0378">Hydrolase</keyword>
<dbReference type="SUPFAM" id="SSF52540">
    <property type="entry name" value="P-loop containing nucleoside triphosphate hydrolases"/>
    <property type="match status" value="1"/>
</dbReference>
<accession>A0A645GFD9</accession>
<sequence>MDTATEAAIRERLAQELKDTTKIIITQRLISIEHADLIVVLREGAIEAVGSHEQLLTFNPMYRDLYAFQQKGVKA</sequence>
<proteinExistence type="predicted"/>
<protein>
    <submittedName>
        <fullName evidence="1">Putative multidrug resistance ABC transporter ATP-binding/permease protein YheI</fullName>
        <ecNumber evidence="1">3.6.3.-</ecNumber>
    </submittedName>
</protein>
<dbReference type="AlphaFoldDB" id="A0A645GFD9"/>
<evidence type="ECO:0000313" key="1">
    <source>
        <dbReference type="EMBL" id="MPN24820.1"/>
    </source>
</evidence>
<comment type="caution">
    <text evidence="1">The sequence shown here is derived from an EMBL/GenBank/DDBJ whole genome shotgun (WGS) entry which is preliminary data.</text>
</comment>
<dbReference type="GO" id="GO:0005524">
    <property type="term" value="F:ATP binding"/>
    <property type="evidence" value="ECO:0007669"/>
    <property type="project" value="UniProtKB-KW"/>
</dbReference>
<dbReference type="PANTHER" id="PTHR43394">
    <property type="entry name" value="ATP-DEPENDENT PERMEASE MDL1, MITOCHONDRIAL"/>
    <property type="match status" value="1"/>
</dbReference>
<keyword evidence="1" id="KW-0547">Nucleotide-binding</keyword>
<dbReference type="EC" id="3.6.3.-" evidence="1"/>
<name>A0A645GFD9_9ZZZZ</name>
<organism evidence="1">
    <name type="scientific">bioreactor metagenome</name>
    <dbReference type="NCBI Taxonomy" id="1076179"/>
    <lineage>
        <taxon>unclassified sequences</taxon>
        <taxon>metagenomes</taxon>
        <taxon>ecological metagenomes</taxon>
    </lineage>
</organism>
<dbReference type="InterPro" id="IPR027417">
    <property type="entry name" value="P-loop_NTPase"/>
</dbReference>